<dbReference type="GO" id="GO:0035673">
    <property type="term" value="F:oligopeptide transmembrane transporter activity"/>
    <property type="evidence" value="ECO:0007669"/>
    <property type="project" value="InterPro"/>
</dbReference>
<name>J4W8I8_BEAB2</name>
<feature type="transmembrane region" description="Helical" evidence="10">
    <location>
        <begin position="699"/>
        <end position="718"/>
    </location>
</feature>
<comment type="similarity">
    <text evidence="2">Belongs to the oligopeptide OPT transporter family.</text>
</comment>
<keyword evidence="12" id="KW-1185">Reference proteome</keyword>
<dbReference type="Proteomes" id="UP000002762">
    <property type="component" value="Unassembled WGS sequence"/>
</dbReference>
<dbReference type="PANTHER" id="PTHR22601">
    <property type="entry name" value="ISP4 LIKE PROTEIN"/>
    <property type="match status" value="1"/>
</dbReference>
<dbReference type="InterPro" id="IPR004648">
    <property type="entry name" value="Oligpept_transpt"/>
</dbReference>
<evidence type="ECO:0000256" key="3">
    <source>
        <dbReference type="ARBA" id="ARBA00022448"/>
    </source>
</evidence>
<organism evidence="11 12">
    <name type="scientific">Beauveria bassiana (strain ARSEF 2860)</name>
    <name type="common">White muscardine disease fungus</name>
    <name type="synonym">Tritirachium shiotae</name>
    <dbReference type="NCBI Taxonomy" id="655819"/>
    <lineage>
        <taxon>Eukaryota</taxon>
        <taxon>Fungi</taxon>
        <taxon>Dikarya</taxon>
        <taxon>Ascomycota</taxon>
        <taxon>Pezizomycotina</taxon>
        <taxon>Sordariomycetes</taxon>
        <taxon>Hypocreomycetidae</taxon>
        <taxon>Hypocreales</taxon>
        <taxon>Cordycipitaceae</taxon>
        <taxon>Beauveria</taxon>
    </lineage>
</organism>
<protein>
    <submittedName>
        <fullName evidence="11">Oligopeptide transporter</fullName>
    </submittedName>
</protein>
<feature type="transmembrane region" description="Helical" evidence="10">
    <location>
        <begin position="273"/>
        <end position="303"/>
    </location>
</feature>
<evidence type="ECO:0000313" key="11">
    <source>
        <dbReference type="EMBL" id="EJP66540.1"/>
    </source>
</evidence>
<evidence type="ECO:0000256" key="4">
    <source>
        <dbReference type="ARBA" id="ARBA00022692"/>
    </source>
</evidence>
<dbReference type="GeneID" id="19887492"/>
<evidence type="ECO:0000256" key="5">
    <source>
        <dbReference type="ARBA" id="ARBA00022856"/>
    </source>
</evidence>
<keyword evidence="5" id="KW-0571">Peptide transport</keyword>
<dbReference type="HOGENOM" id="CLU_004965_3_2_1"/>
<evidence type="ECO:0000256" key="1">
    <source>
        <dbReference type="ARBA" id="ARBA00004141"/>
    </source>
</evidence>
<feature type="transmembrane region" description="Helical" evidence="10">
    <location>
        <begin position="309"/>
        <end position="328"/>
    </location>
</feature>
<evidence type="ECO:0000256" key="9">
    <source>
        <dbReference type="SAM" id="MobiDB-lite"/>
    </source>
</evidence>
<dbReference type="InParanoid" id="J4W8I8"/>
<dbReference type="EMBL" id="JH725159">
    <property type="protein sequence ID" value="EJP66540.1"/>
    <property type="molecule type" value="Genomic_DNA"/>
</dbReference>
<keyword evidence="3" id="KW-0813">Transport</keyword>
<dbReference type="RefSeq" id="XP_008597799.1">
    <property type="nucleotide sequence ID" value="XM_008599577.1"/>
</dbReference>
<reference evidence="11 12" key="1">
    <citation type="journal article" date="2012" name="Sci. Rep.">
        <title>Genomic perspectives on the evolution of fungal entomopathogenicity in Beauveria bassiana.</title>
        <authorList>
            <person name="Xiao G."/>
            <person name="Ying S.H."/>
            <person name="Zheng P."/>
            <person name="Wang Z.L."/>
            <person name="Zhang S."/>
            <person name="Xie X.Q."/>
            <person name="Shang Y."/>
            <person name="St Leger R.J."/>
            <person name="Zhao G.P."/>
            <person name="Wang C."/>
            <person name="Feng M.G."/>
        </authorList>
    </citation>
    <scope>NUCLEOTIDE SEQUENCE [LARGE SCALE GENOMIC DNA]</scope>
    <source>
        <strain evidence="11 12">ARSEF 2860</strain>
    </source>
</reference>
<feature type="transmembrane region" description="Helical" evidence="10">
    <location>
        <begin position="773"/>
        <end position="801"/>
    </location>
</feature>
<feature type="compositionally biased region" description="Basic and acidic residues" evidence="9">
    <location>
        <begin position="36"/>
        <end position="53"/>
    </location>
</feature>
<evidence type="ECO:0000256" key="10">
    <source>
        <dbReference type="SAM" id="Phobius"/>
    </source>
</evidence>
<keyword evidence="6" id="KW-0653">Protein transport</keyword>
<keyword evidence="7 10" id="KW-1133">Transmembrane helix</keyword>
<gene>
    <name evidence="11" type="ORF">BBA_04480</name>
</gene>
<feature type="region of interest" description="Disordered" evidence="9">
    <location>
        <begin position="1"/>
        <end position="53"/>
    </location>
</feature>
<dbReference type="GO" id="GO:0016020">
    <property type="term" value="C:membrane"/>
    <property type="evidence" value="ECO:0007669"/>
    <property type="project" value="UniProtKB-SubCell"/>
</dbReference>
<dbReference type="AlphaFoldDB" id="J4W8I8"/>
<feature type="transmembrane region" description="Helical" evidence="10">
    <location>
        <begin position="536"/>
        <end position="558"/>
    </location>
</feature>
<keyword evidence="4 10" id="KW-0812">Transmembrane</keyword>
<proteinExistence type="inferred from homology"/>
<feature type="transmembrane region" description="Helical" evidence="10">
    <location>
        <begin position="444"/>
        <end position="466"/>
    </location>
</feature>
<evidence type="ECO:0000256" key="6">
    <source>
        <dbReference type="ARBA" id="ARBA00022927"/>
    </source>
</evidence>
<feature type="compositionally biased region" description="Basic and acidic residues" evidence="9">
    <location>
        <begin position="1"/>
        <end position="15"/>
    </location>
</feature>
<dbReference type="NCBIfam" id="TIGR00728">
    <property type="entry name" value="OPT_sfam"/>
    <property type="match status" value="1"/>
</dbReference>
<feature type="transmembrane region" description="Helical" evidence="10">
    <location>
        <begin position="100"/>
        <end position="118"/>
    </location>
</feature>
<dbReference type="Pfam" id="PF03169">
    <property type="entry name" value="OPT"/>
    <property type="match status" value="1"/>
</dbReference>
<evidence type="ECO:0000256" key="2">
    <source>
        <dbReference type="ARBA" id="ARBA00008807"/>
    </source>
</evidence>
<comment type="subcellular location">
    <subcellularLocation>
        <location evidence="1">Membrane</location>
        <topology evidence="1">Multi-pass membrane protein</topology>
    </subcellularLocation>
</comment>
<evidence type="ECO:0000313" key="12">
    <source>
        <dbReference type="Proteomes" id="UP000002762"/>
    </source>
</evidence>
<dbReference type="InterPro" id="IPR004813">
    <property type="entry name" value="OPT"/>
</dbReference>
<feature type="transmembrane region" description="Helical" evidence="10">
    <location>
        <begin position="738"/>
        <end position="761"/>
    </location>
</feature>
<sequence length="821" mass="92526">MARTSGEKHPDRVTESDATVIAAEADAPIAPLQAGSDKEDTFQVDLESKDTDSDKTRLYTITNENGQEEHISEDDPRISSIPSYVRRVVNLTDDPTEPTITFRYFLLTILFVAPGAFLSQMSHYRTTSAPYSVFFVQIASNYLGKWLAQVLPAWEVKIPFTKKSFNLNPGPFSTKEHVLVTISAASGATYNLGYTPISMSELYFGQPVNGAVATFFMLAITWTGYSYAALARQFLIYDPQYPWFQALCQTALFETQRKQREHPTPLSRKQMKVFFLVLIGVILWQFLPEFVFPFLGSLAFLCWVAPHNATANFIGSGFGGMGFLNLSLDWSSISANGSLFLTPFWTQVIMFAAFAVSCWVIIPAAKFGNIGVWNHQLMSNRVFQGMSTSTLEIPYGPFVMGNFLANGKAENGTRYPLAKLLTPEITLNRTAYEEYGQLYSGPQYLWNMFFDYAAYTSAIVWILLFGRDQIKGSWNKFMERRSKKNVGKVTEQYNDQINILQRRYDEIPLSWFIGLFLASFVIMIAILATGHLFVPIWTYIVGILTGAVIVIPLAWLYALSNFQLPIGTANELFYGLMISSVSGNKNPCGASTYGAIAGDAWYRAQLNLQDMKIGHYMHLPAKTVFASQIIGTLIGIPINYATIRWVLDTKSDYISGLKEDPTRQWTGQALAGYLSSGVQYVLIGPKELFKQEIYRPVPYGFLVGAIAPFFIFTLHKLFPRAKFHLWNTTIFFSGMSSFYGNISTGYTSSFIGGIVVMYWAFRYRYNLWARWNYILAAAFDAGFNFNMLLVFLCFGAGKIIVMPHWWGNNKESSERCFALNS</sequence>
<dbReference type="OrthoDB" id="9986677at2759"/>
<evidence type="ECO:0000256" key="7">
    <source>
        <dbReference type="ARBA" id="ARBA00022989"/>
    </source>
</evidence>
<feature type="transmembrane region" description="Helical" evidence="10">
    <location>
        <begin position="340"/>
        <end position="362"/>
    </location>
</feature>
<accession>J4W8I8</accession>
<keyword evidence="8 10" id="KW-0472">Membrane</keyword>
<dbReference type="GO" id="GO:0015031">
    <property type="term" value="P:protein transport"/>
    <property type="evidence" value="ECO:0007669"/>
    <property type="project" value="UniProtKB-KW"/>
</dbReference>
<evidence type="ECO:0000256" key="8">
    <source>
        <dbReference type="ARBA" id="ARBA00023136"/>
    </source>
</evidence>
<feature type="transmembrane region" description="Helical" evidence="10">
    <location>
        <begin position="509"/>
        <end position="530"/>
    </location>
</feature>